<comment type="similarity">
    <text evidence="1">Belongs to the AHA1 family.</text>
</comment>
<proteinExistence type="inferred from homology"/>
<organism evidence="3 4">
    <name type="scientific">Algoriella xinjiangensis</name>
    <dbReference type="NCBI Taxonomy" id="684065"/>
    <lineage>
        <taxon>Bacteria</taxon>
        <taxon>Pseudomonadati</taxon>
        <taxon>Bacteroidota</taxon>
        <taxon>Flavobacteriia</taxon>
        <taxon>Flavobacteriales</taxon>
        <taxon>Weeksellaceae</taxon>
        <taxon>Algoriella</taxon>
    </lineage>
</organism>
<dbReference type="OrthoDB" id="2355173at2"/>
<keyword evidence="4" id="KW-1185">Reference proteome</keyword>
<dbReference type="Pfam" id="PF08327">
    <property type="entry name" value="AHSA1"/>
    <property type="match status" value="1"/>
</dbReference>
<dbReference type="AlphaFoldDB" id="A0A1I4VX02"/>
<reference evidence="4" key="1">
    <citation type="submission" date="2016-10" db="EMBL/GenBank/DDBJ databases">
        <authorList>
            <person name="Varghese N."/>
            <person name="Submissions S."/>
        </authorList>
    </citation>
    <scope>NUCLEOTIDE SEQUENCE [LARGE SCALE GENOMIC DNA]</scope>
    <source>
        <strain evidence="4">XJ109</strain>
    </source>
</reference>
<dbReference type="RefSeq" id="WP_092907784.1">
    <property type="nucleotide sequence ID" value="NZ_FOUZ01000006.1"/>
</dbReference>
<evidence type="ECO:0000256" key="1">
    <source>
        <dbReference type="ARBA" id="ARBA00006817"/>
    </source>
</evidence>
<sequence length="150" mass="17495">MSAQPVIIKEIFEAPIDKLWFALTNKEAFDKWYFDIDKFEAIVGFEFEFYGGSYLHHCKIVEVETNQKIAYTWNYPVYEGDSLVMFELTEIEDVLGNQTQLILTHEGIETFPPDDSNFSRASFEAGWNEIIRISLKNYIEGNLDEESKVE</sequence>
<dbReference type="EMBL" id="FOUZ01000006">
    <property type="protein sequence ID" value="SFN05489.1"/>
    <property type="molecule type" value="Genomic_DNA"/>
</dbReference>
<dbReference type="SUPFAM" id="SSF55961">
    <property type="entry name" value="Bet v1-like"/>
    <property type="match status" value="1"/>
</dbReference>
<accession>A0A1I4VX02</accession>
<protein>
    <submittedName>
        <fullName evidence="3">Uncharacterized conserved protein YndB, AHSA1/START domain</fullName>
    </submittedName>
</protein>
<dbReference type="InterPro" id="IPR013538">
    <property type="entry name" value="ASHA1/2-like_C"/>
</dbReference>
<dbReference type="CDD" id="cd07814">
    <property type="entry name" value="SRPBCC_CalC_Aha1-like"/>
    <property type="match status" value="1"/>
</dbReference>
<dbReference type="Proteomes" id="UP000199149">
    <property type="component" value="Unassembled WGS sequence"/>
</dbReference>
<feature type="domain" description="Activator of Hsp90 ATPase homologue 1/2-like C-terminal" evidence="2">
    <location>
        <begin position="14"/>
        <end position="140"/>
    </location>
</feature>
<evidence type="ECO:0000259" key="2">
    <source>
        <dbReference type="Pfam" id="PF08327"/>
    </source>
</evidence>
<name>A0A1I4VX02_9FLAO</name>
<dbReference type="STRING" id="684065.SAMN05421738_10617"/>
<evidence type="ECO:0000313" key="4">
    <source>
        <dbReference type="Proteomes" id="UP000199149"/>
    </source>
</evidence>
<gene>
    <name evidence="3" type="ORF">SAMN05421738_10617</name>
</gene>
<dbReference type="Gene3D" id="3.30.530.20">
    <property type="match status" value="1"/>
</dbReference>
<evidence type="ECO:0000313" key="3">
    <source>
        <dbReference type="EMBL" id="SFN05489.1"/>
    </source>
</evidence>
<dbReference type="InterPro" id="IPR023393">
    <property type="entry name" value="START-like_dom_sf"/>
</dbReference>